<accession>A0ABM0JAT8</accession>
<gene>
    <name evidence="3" type="primary">LOC101861405</name>
</gene>
<evidence type="ECO:0000313" key="3">
    <source>
        <dbReference type="RefSeq" id="XP_005089433.2"/>
    </source>
</evidence>
<evidence type="ECO:0000313" key="2">
    <source>
        <dbReference type="Proteomes" id="UP000694888"/>
    </source>
</evidence>
<feature type="compositionally biased region" description="Polar residues" evidence="1">
    <location>
        <begin position="636"/>
        <end position="653"/>
    </location>
</feature>
<evidence type="ECO:0000256" key="1">
    <source>
        <dbReference type="SAM" id="MobiDB-lite"/>
    </source>
</evidence>
<dbReference type="RefSeq" id="XP_005089433.2">
    <property type="nucleotide sequence ID" value="XM_005089376.3"/>
</dbReference>
<proteinExistence type="predicted"/>
<name>A0ABM0JAT8_APLCA</name>
<feature type="region of interest" description="Disordered" evidence="1">
    <location>
        <begin position="494"/>
        <end position="528"/>
    </location>
</feature>
<feature type="region of interest" description="Disordered" evidence="1">
    <location>
        <begin position="1"/>
        <end position="35"/>
    </location>
</feature>
<feature type="compositionally biased region" description="Polar residues" evidence="1">
    <location>
        <begin position="18"/>
        <end position="28"/>
    </location>
</feature>
<feature type="compositionally biased region" description="Basic and acidic residues" evidence="1">
    <location>
        <begin position="605"/>
        <end position="614"/>
    </location>
</feature>
<organism evidence="2 3">
    <name type="scientific">Aplysia californica</name>
    <name type="common">California sea hare</name>
    <dbReference type="NCBI Taxonomy" id="6500"/>
    <lineage>
        <taxon>Eukaryota</taxon>
        <taxon>Metazoa</taxon>
        <taxon>Spiralia</taxon>
        <taxon>Lophotrochozoa</taxon>
        <taxon>Mollusca</taxon>
        <taxon>Gastropoda</taxon>
        <taxon>Heterobranchia</taxon>
        <taxon>Euthyneura</taxon>
        <taxon>Tectipleura</taxon>
        <taxon>Aplysiida</taxon>
        <taxon>Aplysioidea</taxon>
        <taxon>Aplysiidae</taxon>
        <taxon>Aplysia</taxon>
    </lineage>
</organism>
<protein>
    <submittedName>
        <fullName evidence="3">Uncharacterized protein LOC101861405</fullName>
    </submittedName>
</protein>
<feature type="compositionally biased region" description="Low complexity" evidence="1">
    <location>
        <begin position="706"/>
        <end position="724"/>
    </location>
</feature>
<keyword evidence="2" id="KW-1185">Reference proteome</keyword>
<reference evidence="3" key="1">
    <citation type="submission" date="2025-08" db="UniProtKB">
        <authorList>
            <consortium name="RefSeq"/>
        </authorList>
    </citation>
    <scope>IDENTIFICATION</scope>
</reference>
<dbReference type="GeneID" id="101861405"/>
<feature type="region of interest" description="Disordered" evidence="1">
    <location>
        <begin position="566"/>
        <end position="730"/>
    </location>
</feature>
<dbReference type="Proteomes" id="UP000694888">
    <property type="component" value="Unplaced"/>
</dbReference>
<feature type="compositionally biased region" description="Basic and acidic residues" evidence="1">
    <location>
        <begin position="569"/>
        <end position="588"/>
    </location>
</feature>
<sequence>MNGKLGLSGAYNRKRTLSPLQNSSPSQENQKESYSRVLNENKVLKEKNVKLKEDLQDLRSSLKQVTSESSHENIDERRINLIKFQVIQLERQIAILNEALGSRSEAIMETENTMAWLADRLRSYVASEIKGPMVSISRSDLTSMIEALESSRIKLFKSVEKCDREEVGKSLLLLNPFLNGKAKQKETLSVLDISLGRMDYLNLQHVAQLESKLCTVYKELIGVHEQMQSLHIGHVHGGSMNCAEQERLMEKLLKSLLVVKDATDDLLALSLLCPSSPWPVLSRPLTKEVPVERVIAALPQLPRSKKDEVVHILQSGIGTCNHRYHLLEKEKAALKEELAFHRSVYEQQVKYTTDLFDALRKGYSEFEESAKSVICAPLENMLGAYKKLKKSTSEAALRDFLLIIKENELQLSSVIDMFDKTTSDSNGADAFGAYGADLMSKLAAVEFQCQQRRDKAIREKKSVREEQKRRDRELQNLIEDLEAKYEKQWLPYSNGMSSSRAGSKESLVEVTEETIVENPSRDSNEDLSQMSAACRGHTSKPDRIVVEDPTILRSYLDEDSDWVSAFDESAPKDHQKGTKEEKSTKREALNSGGFISSNEAGQALERNEHPELRSSRKSGAQKPSSKWVPDKEWINDFTSQLKSASPDSGSKRLNSNEDDLTQVLAPTEGKSARSQPLSSGRKTSSRIFTVSKNKPKSYEQNLGVAQSSLKLKKQSSFSSSSNGNSKHDGS</sequence>
<feature type="compositionally biased region" description="Polar residues" evidence="1">
    <location>
        <begin position="672"/>
        <end position="705"/>
    </location>
</feature>